<feature type="compositionally biased region" description="Low complexity" evidence="1">
    <location>
        <begin position="301"/>
        <end position="323"/>
    </location>
</feature>
<feature type="region of interest" description="Disordered" evidence="1">
    <location>
        <begin position="197"/>
        <end position="245"/>
    </location>
</feature>
<feature type="region of interest" description="Disordered" evidence="1">
    <location>
        <begin position="383"/>
        <end position="406"/>
    </location>
</feature>
<feature type="region of interest" description="Disordered" evidence="1">
    <location>
        <begin position="301"/>
        <end position="335"/>
    </location>
</feature>
<name>A0ABQ7RA45_9ASCO</name>
<dbReference type="EMBL" id="JAHLUN010000017">
    <property type="protein sequence ID" value="KAG7762075.1"/>
    <property type="molecule type" value="Genomic_DNA"/>
</dbReference>
<proteinExistence type="predicted"/>
<keyword evidence="4" id="KW-1185">Reference proteome</keyword>
<sequence length="406" mass="45747">MSFTDKLPPRASGQPAPGASSLPDPLFFSSLASCAEFQLVFALRPGRTLPGSSRRRGILNDAHTLPLLPPPVSVVQDTGSQHAKSETSRRRTSHFFRHSEYSEYQILYTNETAKKHKVWHDGTMRLFKLNKKLIVYDEDRMEIYSDFLSSYPRYRVDDLVKLESIWIMIDEVLGTYERNVVKQMQNLNANDLNIRAHQKSAPQPHSQPSSVPARKNKRVLGLVRTRPSSSLPTQLQKRKRVSHETVGIKRPRKDNYIQRAIDKLTQTDSPVPESQRSDTLSLASDATLALVSPLASAISVSSNSMSTRQIRSSNTSLSSHSGSVPAVRQRSLRVDRNSSSQNAVVIEKPMMLARFNFTDTSSTGSVRDPSPLFDFDRTTRETLRSYRTPTPSDAPYSIFDSLDRKR</sequence>
<evidence type="ECO:0000313" key="4">
    <source>
        <dbReference type="Proteomes" id="UP000697297"/>
    </source>
</evidence>
<comment type="caution">
    <text evidence="3">The sequence shown here is derived from an EMBL/GenBank/DDBJ whole genome shotgun (WGS) entry which is preliminary data.</text>
</comment>
<evidence type="ECO:0000313" key="3">
    <source>
        <dbReference type="EMBL" id="KAG7762075.1"/>
    </source>
</evidence>
<evidence type="ECO:0000259" key="2">
    <source>
        <dbReference type="Pfam" id="PF10382"/>
    </source>
</evidence>
<organism evidence="3 4">
    <name type="scientific">Ogataea haglerorum</name>
    <dbReference type="NCBI Taxonomy" id="1937702"/>
    <lineage>
        <taxon>Eukaryota</taxon>
        <taxon>Fungi</taxon>
        <taxon>Dikarya</taxon>
        <taxon>Ascomycota</taxon>
        <taxon>Saccharomycotina</taxon>
        <taxon>Pichiomycetes</taxon>
        <taxon>Pichiales</taxon>
        <taxon>Pichiaceae</taxon>
        <taxon>Ogataea</taxon>
    </lineage>
</organism>
<dbReference type="Proteomes" id="UP000697297">
    <property type="component" value="Unassembled WGS sequence"/>
</dbReference>
<dbReference type="InterPro" id="IPR018838">
    <property type="entry name" value="ZGRF1-like_N"/>
</dbReference>
<accession>A0ABQ7RA45</accession>
<gene>
    <name evidence="3" type="ORF">KL946_004939</name>
</gene>
<reference evidence="3 4" key="1">
    <citation type="journal article" date="2021" name="G3 (Bethesda)">
        <title>Genomic diversity, chromosomal rearrangements, and interspecies hybridization in the ogataea polymorpha species complex.</title>
        <authorList>
            <person name="Hanson S.J."/>
            <person name="Cinneide E.O."/>
            <person name="Salzberg L.I."/>
            <person name="Wolfe K.H."/>
            <person name="McGowan J."/>
            <person name="Fitzpatrick D.A."/>
            <person name="Matlin K."/>
        </authorList>
    </citation>
    <scope>NUCLEOTIDE SEQUENCE [LARGE SCALE GENOMIC DNA]</scope>
    <source>
        <strain evidence="3">81-436-3</strain>
    </source>
</reference>
<feature type="compositionally biased region" description="Polar residues" evidence="1">
    <location>
        <begin position="200"/>
        <end position="210"/>
    </location>
</feature>
<protein>
    <recommendedName>
        <fullName evidence="2">5'-3' DNA helicase ZGRF1-like N-terminal domain-containing protein</fullName>
    </recommendedName>
</protein>
<feature type="region of interest" description="Disordered" evidence="1">
    <location>
        <begin position="69"/>
        <end position="92"/>
    </location>
</feature>
<dbReference type="Pfam" id="PF10382">
    <property type="entry name" value="ZGRF1-like_N"/>
    <property type="match status" value="1"/>
</dbReference>
<feature type="compositionally biased region" description="Polar residues" evidence="1">
    <location>
        <begin position="226"/>
        <end position="235"/>
    </location>
</feature>
<evidence type="ECO:0000256" key="1">
    <source>
        <dbReference type="SAM" id="MobiDB-lite"/>
    </source>
</evidence>
<feature type="domain" description="5'-3' DNA helicase ZGRF1-like N-terminal" evidence="2">
    <location>
        <begin position="103"/>
        <end position="180"/>
    </location>
</feature>